<dbReference type="Pfam" id="PF04909">
    <property type="entry name" value="Amidohydro_2"/>
    <property type="match status" value="1"/>
</dbReference>
<protein>
    <recommendedName>
        <fullName evidence="2">Amidohydrolase-related domain-containing protein</fullName>
    </recommendedName>
</protein>
<organism evidence="3 4">
    <name type="scientific">Clostridium cavendishii DSM 21758</name>
    <dbReference type="NCBI Taxonomy" id="1121302"/>
    <lineage>
        <taxon>Bacteria</taxon>
        <taxon>Bacillati</taxon>
        <taxon>Bacillota</taxon>
        <taxon>Clostridia</taxon>
        <taxon>Eubacteriales</taxon>
        <taxon>Clostridiaceae</taxon>
        <taxon>Clostridium</taxon>
    </lineage>
</organism>
<evidence type="ECO:0000313" key="4">
    <source>
        <dbReference type="Proteomes" id="UP000184310"/>
    </source>
</evidence>
<accession>A0A1M6IZP1</accession>
<dbReference type="PANTHER" id="PTHR21240">
    <property type="entry name" value="2-AMINO-3-CARBOXYLMUCONATE-6-SEMIALDEHYDE DECARBOXYLASE"/>
    <property type="match status" value="1"/>
</dbReference>
<dbReference type="InterPro" id="IPR032466">
    <property type="entry name" value="Metal_Hydrolase"/>
</dbReference>
<dbReference type="GO" id="GO:0016787">
    <property type="term" value="F:hydrolase activity"/>
    <property type="evidence" value="ECO:0007669"/>
    <property type="project" value="InterPro"/>
</dbReference>
<sequence>MIIDAHAHITAKNYGSVEALIERYDEIGISKGVLVPGGMIDVRMMDKVVSGEKPIATKPIPNYLVKDAMNKYPDRVFGFFCVDPNDGEVSINEFTDAVKTQGFCGLKLAPIVHRFSLKSNIVKELARTCSELEVPCFFHTTDFEGSFTKDCHDLIKDCPNTKFILGHMGFGFSDSLSIEYAKKFENLYLETSCASTSIVRQAIQTLGDTKVIFGSEYPMDDPFYALSKITCLKLSEKSFENVTCNNILNLLQKRG</sequence>
<evidence type="ECO:0000259" key="2">
    <source>
        <dbReference type="Pfam" id="PF04909"/>
    </source>
</evidence>
<dbReference type="RefSeq" id="WP_072986407.1">
    <property type="nucleotide sequence ID" value="NZ_FQZB01000008.1"/>
</dbReference>
<gene>
    <name evidence="3" type="ORF">SAMN02745163_01867</name>
</gene>
<dbReference type="SUPFAM" id="SSF51556">
    <property type="entry name" value="Metallo-dependent hydrolases"/>
    <property type="match status" value="1"/>
</dbReference>
<keyword evidence="4" id="KW-1185">Reference proteome</keyword>
<dbReference type="OrthoDB" id="9771932at2"/>
<dbReference type="Gene3D" id="3.20.20.140">
    <property type="entry name" value="Metal-dependent hydrolases"/>
    <property type="match status" value="1"/>
</dbReference>
<reference evidence="3 4" key="1">
    <citation type="submission" date="2016-11" db="EMBL/GenBank/DDBJ databases">
        <authorList>
            <person name="Jaros S."/>
            <person name="Januszkiewicz K."/>
            <person name="Wedrychowicz H."/>
        </authorList>
    </citation>
    <scope>NUCLEOTIDE SEQUENCE [LARGE SCALE GENOMIC DNA]</scope>
    <source>
        <strain evidence="3 4">DSM 21758</strain>
    </source>
</reference>
<keyword evidence="1" id="KW-0456">Lyase</keyword>
<dbReference type="InterPro" id="IPR032465">
    <property type="entry name" value="ACMSD"/>
</dbReference>
<evidence type="ECO:0000313" key="3">
    <source>
        <dbReference type="EMBL" id="SHJ39914.1"/>
    </source>
</evidence>
<dbReference type="SMR" id="A0A1M6IZP1"/>
<dbReference type="InterPro" id="IPR006680">
    <property type="entry name" value="Amidohydro-rel"/>
</dbReference>
<dbReference type="STRING" id="1121302.SAMN02745163_01867"/>
<evidence type="ECO:0000256" key="1">
    <source>
        <dbReference type="ARBA" id="ARBA00023239"/>
    </source>
</evidence>
<proteinExistence type="predicted"/>
<feature type="domain" description="Amidohydrolase-related" evidence="2">
    <location>
        <begin position="3"/>
        <end position="229"/>
    </location>
</feature>
<name>A0A1M6IZP1_9CLOT</name>
<dbReference type="EMBL" id="FQZB01000008">
    <property type="protein sequence ID" value="SHJ39914.1"/>
    <property type="molecule type" value="Genomic_DNA"/>
</dbReference>
<dbReference type="AlphaFoldDB" id="A0A1M6IZP1"/>
<dbReference type="Proteomes" id="UP000184310">
    <property type="component" value="Unassembled WGS sequence"/>
</dbReference>
<dbReference type="GO" id="GO:0016831">
    <property type="term" value="F:carboxy-lyase activity"/>
    <property type="evidence" value="ECO:0007669"/>
    <property type="project" value="InterPro"/>
</dbReference>